<comment type="caution">
    <text evidence="1">The sequence shown here is derived from an EMBL/GenBank/DDBJ whole genome shotgun (WGS) entry which is preliminary data.</text>
</comment>
<dbReference type="EMBL" id="CABQ01000196">
    <property type="protein sequence ID" value="CBI08229.1"/>
    <property type="molecule type" value="Genomic_DNA"/>
</dbReference>
<name>E6QLV8_9ZZZZ</name>
<evidence type="ECO:0000313" key="1">
    <source>
        <dbReference type="EMBL" id="CBI08229.1"/>
    </source>
</evidence>
<protein>
    <submittedName>
        <fullName evidence="1">Uncharacterized protein</fullName>
    </submittedName>
</protein>
<gene>
    <name evidence="1" type="ORF">CARN6_1676</name>
</gene>
<proteinExistence type="predicted"/>
<organism evidence="1">
    <name type="scientific">mine drainage metagenome</name>
    <dbReference type="NCBI Taxonomy" id="410659"/>
    <lineage>
        <taxon>unclassified sequences</taxon>
        <taxon>metagenomes</taxon>
        <taxon>ecological metagenomes</taxon>
    </lineage>
</organism>
<sequence>MHITQDSLATMSLEDIRAERARQEAIWKGAVEAIAMCDQAIADRIAEFKVGDLVVDSDNVTWQVTRIGLQKWSSGDRVEYIGRRIKKDGTAGAVESQIYHRPLRAAISGGDTDNAH</sequence>
<accession>E6QLV8</accession>
<dbReference type="AlphaFoldDB" id="E6QLV8"/>
<reference evidence="1" key="1">
    <citation type="submission" date="2009-10" db="EMBL/GenBank/DDBJ databases">
        <title>Diversity of trophic interactions inside an arsenic-rich microbial ecosystem.</title>
        <authorList>
            <person name="Bertin P.N."/>
            <person name="Heinrich-Salmeron A."/>
            <person name="Pelletier E."/>
            <person name="Goulhen-Chollet F."/>
            <person name="Arsene-Ploetze F."/>
            <person name="Gallien S."/>
            <person name="Calteau A."/>
            <person name="Vallenet D."/>
            <person name="Casiot C."/>
            <person name="Chane-Woon-Ming B."/>
            <person name="Giloteaux L."/>
            <person name="Barakat M."/>
            <person name="Bonnefoy V."/>
            <person name="Bruneel O."/>
            <person name="Chandler M."/>
            <person name="Cleiss J."/>
            <person name="Duran R."/>
            <person name="Elbaz-Poulichet F."/>
            <person name="Fonknechten N."/>
            <person name="Lauga B."/>
            <person name="Mornico D."/>
            <person name="Ortet P."/>
            <person name="Schaeffer C."/>
            <person name="Siguier P."/>
            <person name="Alexander Thil Smith A."/>
            <person name="Van Dorsselaer A."/>
            <person name="Weissenbach J."/>
            <person name="Medigue C."/>
            <person name="Le Paslier D."/>
        </authorList>
    </citation>
    <scope>NUCLEOTIDE SEQUENCE</scope>
</reference>